<feature type="transmembrane region" description="Helical" evidence="2">
    <location>
        <begin position="21"/>
        <end position="41"/>
    </location>
</feature>
<dbReference type="RefSeq" id="XP_001021327.2">
    <property type="nucleotide sequence ID" value="XM_001021327.2"/>
</dbReference>
<feature type="transmembrane region" description="Helical" evidence="2">
    <location>
        <begin position="47"/>
        <end position="67"/>
    </location>
</feature>
<dbReference type="KEGG" id="tet:TTHERM_00316350"/>
<dbReference type="InParanoid" id="I7M981"/>
<feature type="compositionally biased region" description="Basic and acidic residues" evidence="1">
    <location>
        <begin position="1151"/>
        <end position="1174"/>
    </location>
</feature>
<feature type="compositionally biased region" description="Basic and acidic residues" evidence="1">
    <location>
        <begin position="1124"/>
        <end position="1139"/>
    </location>
</feature>
<feature type="compositionally biased region" description="Basic and acidic residues" evidence="1">
    <location>
        <begin position="237"/>
        <end position="260"/>
    </location>
</feature>
<organism evidence="3 4">
    <name type="scientific">Tetrahymena thermophila (strain SB210)</name>
    <dbReference type="NCBI Taxonomy" id="312017"/>
    <lineage>
        <taxon>Eukaryota</taxon>
        <taxon>Sar</taxon>
        <taxon>Alveolata</taxon>
        <taxon>Ciliophora</taxon>
        <taxon>Intramacronucleata</taxon>
        <taxon>Oligohymenophorea</taxon>
        <taxon>Hymenostomatida</taxon>
        <taxon>Tetrahymenina</taxon>
        <taxon>Tetrahymenidae</taxon>
        <taxon>Tetrahymena</taxon>
    </lineage>
</organism>
<feature type="compositionally biased region" description="Polar residues" evidence="1">
    <location>
        <begin position="1110"/>
        <end position="1123"/>
    </location>
</feature>
<feature type="compositionally biased region" description="Basic residues" evidence="1">
    <location>
        <begin position="1140"/>
        <end position="1150"/>
    </location>
</feature>
<feature type="compositionally biased region" description="Polar residues" evidence="1">
    <location>
        <begin position="225"/>
        <end position="236"/>
    </location>
</feature>
<sequence>MLMTTAIGISDFIKTPQGKQLYTAIVFIIIFGIQVFHYLLIRLKPDYFNIWQYFSLLSQHLIIIIYIFDSFETTQYSTYNLFFQGYSIGIIFYLFLTGTNLFFKLFLLISSFVQIILLNIYEQNYLKLPMIVILTLTFLIAFTKIVQEERRKEKLFLTSQTNQIWQKVIKYFLPINIIMIEYDSNNQRIVLNSSNEFTQQNLKIYNDDDLQIFLDEACVQQSQNCQSDTKFTNTEQANEKDSPTKYDKRSKGQRGSKVDNDQQGTSSPLKQRLQKFRRTSLLQMNKVNNALHRAQRSHTYLSNKSANNGRNFANRDKKNLKHYLKEFMIKATQDKNLSKKVYELKIEYEQENDVKLFQLKLMPFFFDQNYAIITVDNLSNEERLKSKDDLLKVSYHLNNHCRIRVLNNIEQIIRNFIQFQKEAIQNIENNDSESIKSIFSILQSSTFQMCQRTINEVKNVQNLSYSKKKIPINSQRFSIVEQIRTILKRFSYQLHKNNQKFRLHIDTTQYEYQKKTDNQENQSQANKIQEKNINLNNFSNNLSSNNNQINSQNIQNNCYSHYNQIQLNQQNNLNLSNNHLITMNNTNINNLSHLNNFDESLQAFSSKYASQSHLGAHSQISQIDLQKLSPKNGGRSSYYLNSQINQYKSPLSLIQIQQQQSQHQQFQQFSQSILNSNKLSQNQNLAQYQSSGIESNTDNQYTNHNDLQFDNQTSTLNNQKQINDMQMPNPSNIEFQQSTAFQQIKLGLRKEEIINEENEKNEEASVQNSINQSQKYTANLDNLNYLNITGSTPNKIKRNKSVQSNDFSPYNLSNSQQKVNIKQIESYLGSEANPNNSYQMSQSVDYLHLDEHFSSNNQYSNQKPYQNSFFNQQQKFINCVEQYSLSDKIKMQSFLNLQNNISPPNSLLQQIMQSPLSSLIHNYSTDHVLDDLDLQILKNSKKQIIPKINLDDSSQEAIPAIEINHENLENSLAKKLKNKMNPLIVSFPKCSLESRNLQEISDLSESCQYEISPQKLHSLDQKFEFGENSLQKIKSKNFNSILSPLKKEKDGYLSNNQSRNSLQQVQLSNQMINDINQKEISLSSIDQQSQSQLSKESSSSSQSQSQSKSIENSTINNSLTSSQESKRTTNKKKNEDKSNKSNKKKKKINKKEKNRDKKAEKSLNDHIKEKDFTNKHHGMRKSATSISNDLHKDQWDSNLKDDIIILQDVGRVNNILYNFIENSIIHSKQNSEIFMKIIENTPPLEGELYSSYFTIEITNICLQDIEDVKHKIESSLQYQFHDQNLVDQIIDEENSFTLGLRSARKNLRYLGPFDQINFLYNLKKNEITTSFSIYKNIEVLYPEIGQISQTRSIASPQTHINHQSSNQHPFPFINLANQYIENQSPNLSTKFQQSPFQGPLSVEKSKLNMSLLNIQTPVKKRMDQFAKDQQQSQNLGLSVLYSGIPNLRKSIPHANQAHKEQLQLPAQNKTKSPLISFQKVVNTPPVQQNLDLSASFISRFRNNSVYNESSSKHISRDSSQNVPNSAKNKVPTQKEILNGSVRQTRVKSCYSQAIDDNISKSMQIQSPNIQPKAFSVNPIFSKISQFSLKQNHDDQTQNQHSQNFDQETIFKENTNSLQMNNEEIKNKFELTNSTSYRFSYLSGNRLISNNNLNNAIANHTQQSNSTSINQNKLNQTMNFNQAIQNNLVDSNAIRNEQKTSIIARSNAQNSPVTNKNRSEKAFTFYHS</sequence>
<protein>
    <submittedName>
        <fullName evidence="3">Transmembrane protein, putative</fullName>
    </submittedName>
</protein>
<keyword evidence="2 3" id="KW-0812">Transmembrane</keyword>
<accession>I7M981</accession>
<proteinExistence type="predicted"/>
<feature type="compositionally biased region" description="Polar residues" evidence="1">
    <location>
        <begin position="1517"/>
        <end position="1530"/>
    </location>
</feature>
<feature type="transmembrane region" description="Helical" evidence="2">
    <location>
        <begin position="128"/>
        <end position="146"/>
    </location>
</feature>
<feature type="region of interest" description="Disordered" evidence="1">
    <location>
        <begin position="225"/>
        <end position="272"/>
    </location>
</feature>
<name>I7M981_TETTS</name>
<evidence type="ECO:0000256" key="2">
    <source>
        <dbReference type="SAM" id="Phobius"/>
    </source>
</evidence>
<dbReference type="EMBL" id="GG662605">
    <property type="protein sequence ID" value="EAS01082.2"/>
    <property type="molecule type" value="Genomic_DNA"/>
</dbReference>
<evidence type="ECO:0000313" key="4">
    <source>
        <dbReference type="Proteomes" id="UP000009168"/>
    </source>
</evidence>
<keyword evidence="4" id="KW-1185">Reference proteome</keyword>
<feature type="region of interest" description="Disordered" evidence="1">
    <location>
        <begin position="1508"/>
        <end position="1530"/>
    </location>
</feature>
<gene>
    <name evidence="3" type="ORF">TTHERM_00316350</name>
</gene>
<reference evidence="4" key="1">
    <citation type="journal article" date="2006" name="PLoS Biol.">
        <title>Macronuclear genome sequence of the ciliate Tetrahymena thermophila, a model eukaryote.</title>
        <authorList>
            <person name="Eisen J.A."/>
            <person name="Coyne R.S."/>
            <person name="Wu M."/>
            <person name="Wu D."/>
            <person name="Thiagarajan M."/>
            <person name="Wortman J.R."/>
            <person name="Badger J.H."/>
            <person name="Ren Q."/>
            <person name="Amedeo P."/>
            <person name="Jones K.M."/>
            <person name="Tallon L.J."/>
            <person name="Delcher A.L."/>
            <person name="Salzberg S.L."/>
            <person name="Silva J.C."/>
            <person name="Haas B.J."/>
            <person name="Majoros W.H."/>
            <person name="Farzad M."/>
            <person name="Carlton J.M."/>
            <person name="Smith R.K. Jr."/>
            <person name="Garg J."/>
            <person name="Pearlman R.E."/>
            <person name="Karrer K.M."/>
            <person name="Sun L."/>
            <person name="Manning G."/>
            <person name="Elde N.C."/>
            <person name="Turkewitz A.P."/>
            <person name="Asai D.J."/>
            <person name="Wilkes D.E."/>
            <person name="Wang Y."/>
            <person name="Cai H."/>
            <person name="Collins K."/>
            <person name="Stewart B.A."/>
            <person name="Lee S.R."/>
            <person name="Wilamowska K."/>
            <person name="Weinberg Z."/>
            <person name="Ruzzo W.L."/>
            <person name="Wloga D."/>
            <person name="Gaertig J."/>
            <person name="Frankel J."/>
            <person name="Tsao C.-C."/>
            <person name="Gorovsky M.A."/>
            <person name="Keeling P.J."/>
            <person name="Waller R.F."/>
            <person name="Patron N.J."/>
            <person name="Cherry J.M."/>
            <person name="Stover N.A."/>
            <person name="Krieger C.J."/>
            <person name="del Toro C."/>
            <person name="Ryder H.F."/>
            <person name="Williamson S.C."/>
            <person name="Barbeau R.A."/>
            <person name="Hamilton E.P."/>
            <person name="Orias E."/>
        </authorList>
    </citation>
    <scope>NUCLEOTIDE SEQUENCE [LARGE SCALE GENOMIC DNA]</scope>
    <source>
        <strain evidence="4">SB210</strain>
    </source>
</reference>
<keyword evidence="2" id="KW-0472">Membrane</keyword>
<feature type="compositionally biased region" description="Low complexity" evidence="1">
    <location>
        <begin position="1083"/>
        <end position="1109"/>
    </location>
</feature>
<evidence type="ECO:0000256" key="1">
    <source>
        <dbReference type="SAM" id="MobiDB-lite"/>
    </source>
</evidence>
<evidence type="ECO:0000313" key="3">
    <source>
        <dbReference type="EMBL" id="EAS01082.2"/>
    </source>
</evidence>
<dbReference type="GeneID" id="7829719"/>
<feature type="region of interest" description="Disordered" evidence="1">
    <location>
        <begin position="1083"/>
        <end position="1182"/>
    </location>
</feature>
<dbReference type="Proteomes" id="UP000009168">
    <property type="component" value="Unassembled WGS sequence"/>
</dbReference>
<keyword evidence="2" id="KW-1133">Transmembrane helix</keyword>